<proteinExistence type="predicted"/>
<name>A0ABU3KHU8_9BIFI</name>
<dbReference type="EMBL" id="JASTZZ010000006">
    <property type="protein sequence ID" value="MDT7509984.1"/>
    <property type="molecule type" value="Genomic_DNA"/>
</dbReference>
<gene>
    <name evidence="1" type="ORF">QRX41_07585</name>
</gene>
<keyword evidence="2" id="KW-1185">Reference proteome</keyword>
<reference evidence="1 2" key="1">
    <citation type="submission" date="2023-06" db="EMBL/GenBank/DDBJ databases">
        <authorList>
            <person name="Pascarelli S."/>
        </authorList>
    </citation>
    <scope>NUCLEOTIDE SEQUENCE [LARGE SCALE GENOMIC DNA]</scope>
    <source>
        <strain evidence="1 2">H1HS16N</strain>
    </source>
</reference>
<protein>
    <submittedName>
        <fullName evidence="1">Uncharacterized protein</fullName>
    </submittedName>
</protein>
<reference evidence="2" key="2">
    <citation type="submission" date="2023-07" db="EMBL/GenBank/DDBJ databases">
        <title>Bifidobacterium spp. in honeybee.</title>
        <authorList>
            <person name="Olofsson T."/>
        </authorList>
    </citation>
    <scope>NUCLEOTIDE SEQUENCE [LARGE SCALE GENOMIC DNA]</scope>
    <source>
        <strain evidence="2">H1HS16N</strain>
    </source>
</reference>
<comment type="caution">
    <text evidence="1">The sequence shown here is derived from an EMBL/GenBank/DDBJ whole genome shotgun (WGS) entry which is preliminary data.</text>
</comment>
<organism evidence="1 2">
    <name type="scientific">Bifidobacterium kimbladii</name>
    <dbReference type="NCBI Taxonomy" id="1293826"/>
    <lineage>
        <taxon>Bacteria</taxon>
        <taxon>Bacillati</taxon>
        <taxon>Actinomycetota</taxon>
        <taxon>Actinomycetes</taxon>
        <taxon>Bifidobacteriales</taxon>
        <taxon>Bifidobacteriaceae</taxon>
        <taxon>Bifidobacterium</taxon>
    </lineage>
</organism>
<accession>A0ABU3KHU8</accession>
<dbReference type="Proteomes" id="UP001529481">
    <property type="component" value="Unassembled WGS sequence"/>
</dbReference>
<evidence type="ECO:0000313" key="1">
    <source>
        <dbReference type="EMBL" id="MDT7509984.1"/>
    </source>
</evidence>
<sequence length="88" mass="9647">MFRALVPAQIFDFAHVPATEFCQIRASCAEFGVISTITPDFPHFNARSPSLEFGLIVACLDVIAVCAGWRTWGVLIDGDFVIAGVLWM</sequence>
<dbReference type="RefSeq" id="WP_313839745.1">
    <property type="nucleotide sequence ID" value="NZ_JASTZZ010000006.1"/>
</dbReference>
<evidence type="ECO:0000313" key="2">
    <source>
        <dbReference type="Proteomes" id="UP001529481"/>
    </source>
</evidence>